<name>A0ABW2CQY6_9ACTN</name>
<evidence type="ECO:0000313" key="2">
    <source>
        <dbReference type="EMBL" id="MFC6882770.1"/>
    </source>
</evidence>
<gene>
    <name evidence="2" type="ORF">ACFQKB_23645</name>
</gene>
<dbReference type="CDD" id="cd00093">
    <property type="entry name" value="HTH_XRE"/>
    <property type="match status" value="1"/>
</dbReference>
<dbReference type="Pfam" id="PF13560">
    <property type="entry name" value="HTH_31"/>
    <property type="match status" value="1"/>
</dbReference>
<dbReference type="InterPro" id="IPR043917">
    <property type="entry name" value="DUF5753"/>
</dbReference>
<evidence type="ECO:0000313" key="3">
    <source>
        <dbReference type="Proteomes" id="UP001596380"/>
    </source>
</evidence>
<reference evidence="3" key="1">
    <citation type="journal article" date="2019" name="Int. J. Syst. Evol. Microbiol.">
        <title>The Global Catalogue of Microorganisms (GCM) 10K type strain sequencing project: providing services to taxonomists for standard genome sequencing and annotation.</title>
        <authorList>
            <consortium name="The Broad Institute Genomics Platform"/>
            <consortium name="The Broad Institute Genome Sequencing Center for Infectious Disease"/>
            <person name="Wu L."/>
            <person name="Ma J."/>
        </authorList>
    </citation>
    <scope>NUCLEOTIDE SEQUENCE [LARGE SCALE GENOMIC DNA]</scope>
    <source>
        <strain evidence="3">JCM 3369</strain>
    </source>
</reference>
<feature type="domain" description="HTH cro/C1-type" evidence="1">
    <location>
        <begin position="21"/>
        <end position="76"/>
    </location>
</feature>
<evidence type="ECO:0000259" key="1">
    <source>
        <dbReference type="SMART" id="SM00530"/>
    </source>
</evidence>
<dbReference type="Pfam" id="PF19054">
    <property type="entry name" value="DUF5753"/>
    <property type="match status" value="1"/>
</dbReference>
<dbReference type="Proteomes" id="UP001596380">
    <property type="component" value="Unassembled WGS sequence"/>
</dbReference>
<dbReference type="SMART" id="SM00530">
    <property type="entry name" value="HTH_XRE"/>
    <property type="match status" value="1"/>
</dbReference>
<sequence length="271" mass="29503">MPQPPKQLTPSNGALDLFGSEVRRYRERASLSIAALAELIPYSPSFVGAVERADSGCERGFAEAVDGVLDTHDALVHLHDGLFGKKSGAFPTWFEKWPRVEEKAGKLVVYQPLVIYGLLQTPEYANVVLGGDVTGVESRMKRQAVLTRDDPPPPRLVYVLPEHVLWLEKGGPDVMRAQLDRLVAAVASRASVQVIPAGVSHPGNDGAFVIATAPDGSETAYVETAARGIMLDATDDVSRLKDVFTDICTQALPVSMSIDLIERTNEERWKI</sequence>
<dbReference type="InterPro" id="IPR001387">
    <property type="entry name" value="Cro/C1-type_HTH"/>
</dbReference>
<dbReference type="RefSeq" id="WP_160820434.1">
    <property type="nucleotide sequence ID" value="NZ_JBHSXE010000001.1"/>
</dbReference>
<protein>
    <submittedName>
        <fullName evidence="2">Helix-turn-helix domain-containing protein</fullName>
    </submittedName>
</protein>
<dbReference type="InterPro" id="IPR010982">
    <property type="entry name" value="Lambda_DNA-bd_dom_sf"/>
</dbReference>
<accession>A0ABW2CQY6</accession>
<keyword evidence="3" id="KW-1185">Reference proteome</keyword>
<comment type="caution">
    <text evidence="2">The sequence shown here is derived from an EMBL/GenBank/DDBJ whole genome shotgun (WGS) entry which is preliminary data.</text>
</comment>
<dbReference type="EMBL" id="JBHSXS010000015">
    <property type="protein sequence ID" value="MFC6882770.1"/>
    <property type="molecule type" value="Genomic_DNA"/>
</dbReference>
<organism evidence="2 3">
    <name type="scientific">Actinomadura yumaensis</name>
    <dbReference type="NCBI Taxonomy" id="111807"/>
    <lineage>
        <taxon>Bacteria</taxon>
        <taxon>Bacillati</taxon>
        <taxon>Actinomycetota</taxon>
        <taxon>Actinomycetes</taxon>
        <taxon>Streptosporangiales</taxon>
        <taxon>Thermomonosporaceae</taxon>
        <taxon>Actinomadura</taxon>
    </lineage>
</organism>
<dbReference type="SUPFAM" id="SSF47413">
    <property type="entry name" value="lambda repressor-like DNA-binding domains"/>
    <property type="match status" value="1"/>
</dbReference>
<proteinExistence type="predicted"/>